<dbReference type="AlphaFoldDB" id="K2QMT4"/>
<feature type="domain" description="DNA endonuclease activator Ctp1 C-terminal" evidence="6">
    <location>
        <begin position="685"/>
        <end position="815"/>
    </location>
</feature>
<dbReference type="eggNOG" id="ENOG502S92Z">
    <property type="taxonomic scope" value="Eukaryota"/>
</dbReference>
<dbReference type="GO" id="GO:0005634">
    <property type="term" value="C:nucleus"/>
    <property type="evidence" value="ECO:0007669"/>
    <property type="project" value="UniProtKB-SubCell"/>
</dbReference>
<feature type="region of interest" description="Disordered" evidence="5">
    <location>
        <begin position="76"/>
        <end position="108"/>
    </location>
</feature>
<dbReference type="InParanoid" id="K2QMT4"/>
<organism evidence="7 8">
    <name type="scientific">Macrophomina phaseolina (strain MS6)</name>
    <name type="common">Charcoal rot fungus</name>
    <dbReference type="NCBI Taxonomy" id="1126212"/>
    <lineage>
        <taxon>Eukaryota</taxon>
        <taxon>Fungi</taxon>
        <taxon>Dikarya</taxon>
        <taxon>Ascomycota</taxon>
        <taxon>Pezizomycotina</taxon>
        <taxon>Dothideomycetes</taxon>
        <taxon>Dothideomycetes incertae sedis</taxon>
        <taxon>Botryosphaeriales</taxon>
        <taxon>Botryosphaeriaceae</taxon>
        <taxon>Macrophomina</taxon>
    </lineage>
</organism>
<feature type="region of interest" description="Disordered" evidence="5">
    <location>
        <begin position="160"/>
        <end position="260"/>
    </location>
</feature>
<evidence type="ECO:0000313" key="7">
    <source>
        <dbReference type="EMBL" id="EKG11201.1"/>
    </source>
</evidence>
<feature type="region of interest" description="Disordered" evidence="5">
    <location>
        <begin position="787"/>
        <end position="831"/>
    </location>
</feature>
<evidence type="ECO:0000256" key="1">
    <source>
        <dbReference type="ARBA" id="ARBA00004123"/>
    </source>
</evidence>
<feature type="compositionally biased region" description="Basic and acidic residues" evidence="5">
    <location>
        <begin position="472"/>
        <end position="482"/>
    </location>
</feature>
<dbReference type="OrthoDB" id="5801062at2759"/>
<feature type="compositionally biased region" description="Polar residues" evidence="5">
    <location>
        <begin position="186"/>
        <end position="207"/>
    </location>
</feature>
<name>K2QMT4_MACPH</name>
<feature type="compositionally biased region" description="Low complexity" evidence="5">
    <location>
        <begin position="627"/>
        <end position="638"/>
    </location>
</feature>
<proteinExistence type="predicted"/>
<keyword evidence="4" id="KW-0175">Coiled coil</keyword>
<dbReference type="GO" id="GO:0006281">
    <property type="term" value="P:DNA repair"/>
    <property type="evidence" value="ECO:0007669"/>
    <property type="project" value="InterPro"/>
</dbReference>
<dbReference type="Pfam" id="PF08573">
    <property type="entry name" value="SAE2"/>
    <property type="match status" value="1"/>
</dbReference>
<dbReference type="HOGENOM" id="CLU_335564_0_0_1"/>
<dbReference type="EMBL" id="AHHD01000496">
    <property type="protein sequence ID" value="EKG11201.1"/>
    <property type="molecule type" value="Genomic_DNA"/>
</dbReference>
<reference evidence="7 8" key="1">
    <citation type="journal article" date="2012" name="BMC Genomics">
        <title>Tools to kill: Genome of one of the most destructive plant pathogenic fungi Macrophomina phaseolina.</title>
        <authorList>
            <person name="Islam M.S."/>
            <person name="Haque M.S."/>
            <person name="Islam M.M."/>
            <person name="Emdad E.M."/>
            <person name="Halim A."/>
            <person name="Hossen Q.M.M."/>
            <person name="Hossain M.Z."/>
            <person name="Ahmed B."/>
            <person name="Rahim S."/>
            <person name="Rahman M.S."/>
            <person name="Alam M.M."/>
            <person name="Hou S."/>
            <person name="Wan X."/>
            <person name="Saito J.A."/>
            <person name="Alam M."/>
        </authorList>
    </citation>
    <scope>NUCLEOTIDE SEQUENCE [LARGE SCALE GENOMIC DNA]</scope>
    <source>
        <strain evidence="7 8">MS6</strain>
    </source>
</reference>
<evidence type="ECO:0000256" key="5">
    <source>
        <dbReference type="SAM" id="MobiDB-lite"/>
    </source>
</evidence>
<feature type="compositionally biased region" description="Basic and acidic residues" evidence="5">
    <location>
        <begin position="814"/>
        <end position="831"/>
    </location>
</feature>
<dbReference type="STRING" id="1126212.K2QMT4"/>
<feature type="compositionally biased region" description="Polar residues" evidence="5">
    <location>
        <begin position="99"/>
        <end position="108"/>
    </location>
</feature>
<keyword evidence="3" id="KW-0539">Nucleus</keyword>
<dbReference type="InterPro" id="IPR013882">
    <property type="entry name" value="Ctp1_C"/>
</dbReference>
<evidence type="ECO:0000259" key="6">
    <source>
        <dbReference type="Pfam" id="PF08573"/>
    </source>
</evidence>
<gene>
    <name evidence="7" type="ORF">MPH_11672</name>
</gene>
<keyword evidence="2" id="KW-0227">DNA damage</keyword>
<sequence>MDGKNDLVASPWQAEDVEDSVLERQSAILQENIRKSNIRHHNEKTALERQNTRLLVRIEELERQHEEIKRQLGAAINASSTLPPQTAPPCDPNTKRSPRSSATVPTQEATVPFHEHKELEYMYNELLRENDELRQNSAKLAKQHEGMKARVKEWNAWATKRAKRGKGRGEPAKGKTNKGYRADLTVPSTPISITSPFHGARQTSQPGEDTEDLHEQIAEQASRILKQHDSPSRRLRSGRTGSPGHQSFLEGIENDFPHDLPETYYRGNVRQAPDEVSSDPPALHSHQADLESVQDQATVAFPKVTSSQTTQDADDVQGQMQAFDKTGCQLQSDDEEPTIVSERSLKRKHPALIEVYQDPPERRTEPPQQIKEELRETQPGAFAAPALLHRASTIDLDEVGLQIQTPRKRRRMQDILRNSQLSGAAWSRSRPPLRQERSSSVPLGLARATSAEDVKEEESDANVVLEVPDSDPSPRAEEDRGCPEAVDITLVRSPENPRKTNALKSRDVNIGVQPQVTKFRTHARHAEDEKRGAKAASMRSEGGEETQIRELSPAKMQESRRRFAELYDNPPPERQVLASPRTPASGRPTRTTARANAGKNSDKSTPRARSAATDTKSKKKVVSAQLPTPVTSTRTTRSANGPRSLRKQQQKAQSPSPSLRLKPLAQLQLSDFKINPNTNAGLDFAYSEVVRSREARQCLPGCTKPDCCGRDLRAMVEAGLNPPLPRSFWDDSQPTYAQTFVSDKEAQDHRYLQWFQGTSYDRDRVHAMPSAMRDDLVVQAKVKLLASQAGKHRHAHQRPRTPPGFWRADFPGTQEREKDREEARKREREAVEERWREAMIEGGRWIFRDE</sequence>
<feature type="region of interest" description="Disordered" evidence="5">
    <location>
        <begin position="421"/>
        <end position="660"/>
    </location>
</feature>
<protein>
    <submittedName>
        <fullName evidence="7">DNA repair protein Sae2/CtIP</fullName>
    </submittedName>
</protein>
<dbReference type="Proteomes" id="UP000007129">
    <property type="component" value="Unassembled WGS sequence"/>
</dbReference>
<accession>K2QMT4</accession>
<evidence type="ECO:0000256" key="2">
    <source>
        <dbReference type="ARBA" id="ARBA00022763"/>
    </source>
</evidence>
<evidence type="ECO:0000256" key="3">
    <source>
        <dbReference type="ARBA" id="ARBA00023242"/>
    </source>
</evidence>
<feature type="coiled-coil region" evidence="4">
    <location>
        <begin position="116"/>
        <end position="150"/>
    </location>
</feature>
<dbReference type="VEuPathDB" id="FungiDB:MPH_11672"/>
<evidence type="ECO:0000256" key="4">
    <source>
        <dbReference type="SAM" id="Coils"/>
    </source>
</evidence>
<comment type="subcellular location">
    <subcellularLocation>
        <location evidence="1">Nucleus</location>
    </subcellularLocation>
</comment>
<feature type="compositionally biased region" description="Basic residues" evidence="5">
    <location>
        <begin position="790"/>
        <end position="799"/>
    </location>
</feature>
<evidence type="ECO:0000313" key="8">
    <source>
        <dbReference type="Proteomes" id="UP000007129"/>
    </source>
</evidence>
<comment type="caution">
    <text evidence="7">The sequence shown here is derived from an EMBL/GenBank/DDBJ whole genome shotgun (WGS) entry which is preliminary data.</text>
</comment>